<organism evidence="1 2">
    <name type="scientific">Streptacidiphilus pinicola</name>
    <dbReference type="NCBI Taxonomy" id="2219663"/>
    <lineage>
        <taxon>Bacteria</taxon>
        <taxon>Bacillati</taxon>
        <taxon>Actinomycetota</taxon>
        <taxon>Actinomycetes</taxon>
        <taxon>Kitasatosporales</taxon>
        <taxon>Streptomycetaceae</taxon>
        <taxon>Streptacidiphilus</taxon>
    </lineage>
</organism>
<dbReference type="OrthoDB" id="508445at2"/>
<protein>
    <recommendedName>
        <fullName evidence="3">Spherulation-specific family 4</fullName>
    </recommendedName>
</protein>
<name>A0A2X0JZG8_9ACTN</name>
<dbReference type="InterPro" id="IPR021986">
    <property type="entry name" value="Spherulin4"/>
</dbReference>
<sequence>MPRLLVPAYFHPEADPASWAVLRAAAPRLTAVVINPASGPGPAPDPAYATVRAGLSATRVLGYVDTDYGRRPHAEVVAEIARHREWYAVDGVFLDQTPDGSAALAHYARLTVAARSLGAAYVALNPGLPPDPAYLDVADLVVTFEGPWSAYAARPADAGTHLVHAAPPHAAVHGYATPGTLPNPWAVLGPLDAVADAPDRTAG</sequence>
<evidence type="ECO:0008006" key="3">
    <source>
        <dbReference type="Google" id="ProtNLM"/>
    </source>
</evidence>
<evidence type="ECO:0000313" key="2">
    <source>
        <dbReference type="Proteomes" id="UP000248889"/>
    </source>
</evidence>
<proteinExistence type="predicted"/>
<reference evidence="1 2" key="1">
    <citation type="submission" date="2018-06" db="EMBL/GenBank/DDBJ databases">
        <title>Streptacidiphilus pinicola sp. nov., isolated from pine grove soil.</title>
        <authorList>
            <person name="Roh S.G."/>
            <person name="Park S."/>
            <person name="Kim M.-K."/>
            <person name="Yun B.-R."/>
            <person name="Park J."/>
            <person name="Kim M.J."/>
            <person name="Kim Y.S."/>
            <person name="Kim S.B."/>
        </authorList>
    </citation>
    <scope>NUCLEOTIDE SEQUENCE [LARGE SCALE GENOMIC DNA]</scope>
    <source>
        <strain evidence="1 2">MMS16-CNU450</strain>
    </source>
</reference>
<keyword evidence="2" id="KW-1185">Reference proteome</keyword>
<accession>A0A2X0JZG8</accession>
<gene>
    <name evidence="1" type="ORF">DN069_28190</name>
</gene>
<dbReference type="AlphaFoldDB" id="A0A2X0JZG8"/>
<dbReference type="Proteomes" id="UP000248889">
    <property type="component" value="Unassembled WGS sequence"/>
</dbReference>
<comment type="caution">
    <text evidence="1">The sequence shown here is derived from an EMBL/GenBank/DDBJ whole genome shotgun (WGS) entry which is preliminary data.</text>
</comment>
<evidence type="ECO:0000313" key="1">
    <source>
        <dbReference type="EMBL" id="RAG82345.1"/>
    </source>
</evidence>
<dbReference type="Pfam" id="PF12138">
    <property type="entry name" value="Spherulin4"/>
    <property type="match status" value="1"/>
</dbReference>
<dbReference type="PANTHER" id="PTHR35040">
    <property type="match status" value="1"/>
</dbReference>
<dbReference type="PANTHER" id="PTHR35040:SF9">
    <property type="entry name" value="4-LIKE CELL SURFACE PROTEIN, PUTATIVE (AFU_ORTHOLOGUE AFUA_4G14080)-RELATED"/>
    <property type="match status" value="1"/>
</dbReference>
<dbReference type="EMBL" id="QKYN01000117">
    <property type="protein sequence ID" value="RAG82345.1"/>
    <property type="molecule type" value="Genomic_DNA"/>
</dbReference>